<evidence type="ECO:0000256" key="1">
    <source>
        <dbReference type="ARBA" id="ARBA00004816"/>
    </source>
</evidence>
<reference evidence="8" key="1">
    <citation type="submission" date="2023-02" db="EMBL/GenBank/DDBJ databases">
        <title>Description of Herbaspirillum huttiense subsp. nephrolepsisexaltata and Herbaspirillum huttiense subsp. lycopersicon.</title>
        <authorList>
            <person name="Poudel M."/>
            <person name="Sharma A."/>
            <person name="Goss E."/>
            <person name="Tapia J.H."/>
            <person name="Harmon C.M."/>
            <person name="Jones J.B."/>
        </authorList>
    </citation>
    <scope>NUCLEOTIDE SEQUENCE</scope>
    <source>
        <strain evidence="8">NC40101</strain>
    </source>
</reference>
<proteinExistence type="inferred from homology"/>
<evidence type="ECO:0000256" key="7">
    <source>
        <dbReference type="NCBIfam" id="TIGR00126"/>
    </source>
</evidence>
<gene>
    <name evidence="8" type="primary">deoC</name>
    <name evidence="8" type="ORF">RJN63_18860</name>
</gene>
<dbReference type="SUPFAM" id="SSF51569">
    <property type="entry name" value="Aldolase"/>
    <property type="match status" value="1"/>
</dbReference>
<keyword evidence="4 8" id="KW-0456">Lyase</keyword>
<dbReference type="EC" id="4.1.2.4" evidence="3 7"/>
<protein>
    <recommendedName>
        <fullName evidence="3 7">Deoxyribose-phosphate aldolase</fullName>
        <ecNumber evidence="3 7">4.1.2.4</ecNumber>
    </recommendedName>
</protein>
<evidence type="ECO:0000256" key="2">
    <source>
        <dbReference type="ARBA" id="ARBA00009473"/>
    </source>
</evidence>
<organism evidence="8">
    <name type="scientific">Herbaspirillum huttiense subsp. nephrolepidis</name>
    <dbReference type="NCBI Taxonomy" id="3075126"/>
    <lineage>
        <taxon>Bacteria</taxon>
        <taxon>Pseudomonadati</taxon>
        <taxon>Pseudomonadota</taxon>
        <taxon>Betaproteobacteria</taxon>
        <taxon>Burkholderiales</taxon>
        <taxon>Oxalobacteraceae</taxon>
        <taxon>Herbaspirillum</taxon>
    </lineage>
</organism>
<dbReference type="CDD" id="cd00959">
    <property type="entry name" value="DeoC"/>
    <property type="match status" value="1"/>
</dbReference>
<dbReference type="GO" id="GO:0005737">
    <property type="term" value="C:cytoplasm"/>
    <property type="evidence" value="ECO:0007669"/>
    <property type="project" value="InterPro"/>
</dbReference>
<comment type="pathway">
    <text evidence="1">Carbohydrate degradation; 2-deoxy-D-ribose 1-phosphate degradation; D-glyceraldehyde 3-phosphate and acetaldehyde from 2-deoxy-alpha-D-ribose 1-phosphate: step 2/2.</text>
</comment>
<dbReference type="InterPro" id="IPR002915">
    <property type="entry name" value="DeoC/FbaB/LacD_aldolase"/>
</dbReference>
<accession>A0AAE4K524</accession>
<comment type="caution">
    <text evidence="8">The sequence shown here is derived from an EMBL/GenBank/DDBJ whole genome shotgun (WGS) entry which is preliminary data.</text>
</comment>
<dbReference type="PANTHER" id="PTHR10889">
    <property type="entry name" value="DEOXYRIBOSE-PHOSPHATE ALDOLASE"/>
    <property type="match status" value="1"/>
</dbReference>
<dbReference type="GO" id="GO:0009264">
    <property type="term" value="P:deoxyribonucleotide catabolic process"/>
    <property type="evidence" value="ECO:0007669"/>
    <property type="project" value="UniProtKB-UniRule"/>
</dbReference>
<evidence type="ECO:0000256" key="6">
    <source>
        <dbReference type="ARBA" id="ARBA00048791"/>
    </source>
</evidence>
<evidence type="ECO:0000313" key="8">
    <source>
        <dbReference type="EMBL" id="MDT0338904.1"/>
    </source>
</evidence>
<dbReference type="AlphaFoldDB" id="A0AAE4K524"/>
<dbReference type="SMART" id="SM01133">
    <property type="entry name" value="DeoC"/>
    <property type="match status" value="1"/>
</dbReference>
<dbReference type="InterPro" id="IPR011343">
    <property type="entry name" value="DeoC"/>
</dbReference>
<dbReference type="InterPro" id="IPR013785">
    <property type="entry name" value="Aldolase_TIM"/>
</dbReference>
<dbReference type="EMBL" id="JAVRAA010000010">
    <property type="protein sequence ID" value="MDT0338904.1"/>
    <property type="molecule type" value="Genomic_DNA"/>
</dbReference>
<name>A0AAE4K524_9BURK</name>
<dbReference type="GO" id="GO:0016052">
    <property type="term" value="P:carbohydrate catabolic process"/>
    <property type="evidence" value="ECO:0007669"/>
    <property type="project" value="TreeGrafter"/>
</dbReference>
<dbReference type="RefSeq" id="WP_310838413.1">
    <property type="nucleotide sequence ID" value="NZ_JAVLSM010000014.1"/>
</dbReference>
<dbReference type="Pfam" id="PF01791">
    <property type="entry name" value="DeoC"/>
    <property type="match status" value="1"/>
</dbReference>
<evidence type="ECO:0000256" key="3">
    <source>
        <dbReference type="ARBA" id="ARBA00012515"/>
    </source>
</evidence>
<evidence type="ECO:0000256" key="4">
    <source>
        <dbReference type="ARBA" id="ARBA00023239"/>
    </source>
</evidence>
<dbReference type="Gene3D" id="3.20.20.70">
    <property type="entry name" value="Aldolase class I"/>
    <property type="match status" value="1"/>
</dbReference>
<dbReference type="NCBIfam" id="TIGR00126">
    <property type="entry name" value="deoC"/>
    <property type="match status" value="1"/>
</dbReference>
<keyword evidence="5" id="KW-0704">Schiff base</keyword>
<evidence type="ECO:0000256" key="5">
    <source>
        <dbReference type="ARBA" id="ARBA00023270"/>
    </source>
</evidence>
<comment type="catalytic activity">
    <reaction evidence="6">
        <text>2-deoxy-D-ribose 5-phosphate = D-glyceraldehyde 3-phosphate + acetaldehyde</text>
        <dbReference type="Rhea" id="RHEA:12821"/>
        <dbReference type="ChEBI" id="CHEBI:15343"/>
        <dbReference type="ChEBI" id="CHEBI:59776"/>
        <dbReference type="ChEBI" id="CHEBI:62877"/>
        <dbReference type="EC" id="4.1.2.4"/>
    </reaction>
</comment>
<comment type="similarity">
    <text evidence="2">Belongs to the DeoC/FbaB aldolase family. DeoC type 2 subfamily.</text>
</comment>
<dbReference type="PANTHER" id="PTHR10889:SF3">
    <property type="entry name" value="DEOXYRIBOSE-PHOSPHATE ALDOLASE"/>
    <property type="match status" value="1"/>
</dbReference>
<dbReference type="GO" id="GO:0004139">
    <property type="term" value="F:deoxyribose-phosphate aldolase activity"/>
    <property type="evidence" value="ECO:0007669"/>
    <property type="project" value="UniProtKB-UniRule"/>
</dbReference>
<sequence>MNMTSKTPSLRRAQGEADIVREDSAPAGHPRNSVQPYDAAAFEHLRINLSAAEKRVATLKGRRSVKKDAQAAWLLKAITCIDLTTLSGDDTPQRVRRLCAKAAHPVRADLLEALGMQARGLTTGAVCVYHRFVKTAVEALEGKHIPVAAVSTGFPAGLNPHALKLKEIEASVRDGAAEIDIVITREHVLTGNWEALYREMRDFRQACGDAHVKAILATGELKTLRNVAKASMVCMMAGADFIKTSTGKESVNATPLVSLVMLRMIRQYQEMTGIQVGYKPAGGVATAKDVLEYQVLMKEELGDDWLQPDLFRVGASSLLADIERQLEHHVTGRYSAFNRHAIG</sequence>